<evidence type="ECO:0000313" key="2">
    <source>
        <dbReference type="Proteomes" id="UP001139193"/>
    </source>
</evidence>
<dbReference type="EMBL" id="JALBGC010000002">
    <property type="protein sequence ID" value="MCI1187091.1"/>
    <property type="molecule type" value="Genomic_DNA"/>
</dbReference>
<proteinExistence type="predicted"/>
<dbReference type="RefSeq" id="WP_241935373.1">
    <property type="nucleotide sequence ID" value="NZ_JALBGC010000002.1"/>
</dbReference>
<dbReference type="InterPro" id="IPR010321">
    <property type="entry name" value="DUF922"/>
</dbReference>
<evidence type="ECO:0000313" key="1">
    <source>
        <dbReference type="EMBL" id="MCI1187091.1"/>
    </source>
</evidence>
<organism evidence="1 2">
    <name type="scientific">Hymenobacter cyanobacteriorum</name>
    <dbReference type="NCBI Taxonomy" id="2926463"/>
    <lineage>
        <taxon>Bacteria</taxon>
        <taxon>Pseudomonadati</taxon>
        <taxon>Bacteroidota</taxon>
        <taxon>Cytophagia</taxon>
        <taxon>Cytophagales</taxon>
        <taxon>Hymenobacteraceae</taxon>
        <taxon>Hymenobacter</taxon>
    </lineage>
</organism>
<name>A0A9X1VIS5_9BACT</name>
<protein>
    <submittedName>
        <fullName evidence="1">DUF922 domain-containing protein</fullName>
    </submittedName>
</protein>
<accession>A0A9X1VIS5</accession>
<dbReference type="Proteomes" id="UP001139193">
    <property type="component" value="Unassembled WGS sequence"/>
</dbReference>
<reference evidence="1" key="1">
    <citation type="submission" date="2022-03" db="EMBL/GenBank/DDBJ databases">
        <title>Bacterial whole genome sequence for Hymenobacter sp. DH14.</title>
        <authorList>
            <person name="Le V."/>
        </authorList>
    </citation>
    <scope>NUCLEOTIDE SEQUENCE</scope>
    <source>
        <strain evidence="1">DH14</strain>
    </source>
</reference>
<keyword evidence="2" id="KW-1185">Reference proteome</keyword>
<gene>
    <name evidence="1" type="ORF">MON38_06640</name>
</gene>
<comment type="caution">
    <text evidence="1">The sequence shown here is derived from an EMBL/GenBank/DDBJ whole genome shotgun (WGS) entry which is preliminary data.</text>
</comment>
<dbReference type="AlphaFoldDB" id="A0A9X1VIS5"/>
<dbReference type="Pfam" id="PF06037">
    <property type="entry name" value="DUF922"/>
    <property type="match status" value="1"/>
</dbReference>
<sequence>MHSFLFPLLLVGLLQSPAAGPARQAPAAKPAAPLITWSAERRLTLADFQARAPLGDPLSASTSSNIKADAACKDYVFSSTVTATFDPNTSWFRNPKTASETLLRHEQLHFDITEVYTRIMRQKLQLFAAKANCEKLQPGFNNTTKLVYAAWDNEQNRYDQETNHGLNAARQAAWEKQTAAKLDMLKPFAQ</sequence>